<sequence length="131" mass="15335">MIYRAIVNEYGEEKALFPNCSGNSAFINCILLKENLKIPFPKWRFNRRRFERRLTKWGVRLIDLTAYSFLNTLIYRVLACLEKYDCICIGTAGMAFDDLYKLNDFLSQIDNKLDSKIICLTFHGDFAITEI</sequence>
<proteinExistence type="predicted"/>
<organism evidence="2 3">
    <name type="scientific">Filimonas lacunae</name>
    <dbReference type="NCBI Taxonomy" id="477680"/>
    <lineage>
        <taxon>Bacteria</taxon>
        <taxon>Pseudomonadati</taxon>
        <taxon>Bacteroidota</taxon>
        <taxon>Chitinophagia</taxon>
        <taxon>Chitinophagales</taxon>
        <taxon>Chitinophagaceae</taxon>
        <taxon>Filimonas</taxon>
    </lineage>
</organism>
<evidence type="ECO:0000256" key="1">
    <source>
        <dbReference type="SAM" id="Phobius"/>
    </source>
</evidence>
<dbReference type="Proteomes" id="UP000186917">
    <property type="component" value="Unassembled WGS sequence"/>
</dbReference>
<keyword evidence="3" id="KW-1185">Reference proteome</keyword>
<evidence type="ECO:0000313" key="2">
    <source>
        <dbReference type="EMBL" id="SIT24982.1"/>
    </source>
</evidence>
<keyword evidence="1" id="KW-0472">Membrane</keyword>
<dbReference type="RefSeq" id="WP_076380416.1">
    <property type="nucleotide sequence ID" value="NZ_AP017422.1"/>
</dbReference>
<protein>
    <submittedName>
        <fullName evidence="2">Uncharacterized protein</fullName>
    </submittedName>
</protein>
<accession>A0A1N7QQ14</accession>
<keyword evidence="1" id="KW-0812">Transmembrane</keyword>
<feature type="transmembrane region" description="Helical" evidence="1">
    <location>
        <begin position="57"/>
        <end position="78"/>
    </location>
</feature>
<dbReference type="EMBL" id="FTOR01000006">
    <property type="protein sequence ID" value="SIT24982.1"/>
    <property type="molecule type" value="Genomic_DNA"/>
</dbReference>
<keyword evidence="1" id="KW-1133">Transmembrane helix</keyword>
<evidence type="ECO:0000313" key="3">
    <source>
        <dbReference type="Proteomes" id="UP000186917"/>
    </source>
</evidence>
<dbReference type="OrthoDB" id="10002336at2"/>
<dbReference type="STRING" id="477680.SAMN05421788_106220"/>
<dbReference type="AlphaFoldDB" id="A0A1N7QQ14"/>
<gene>
    <name evidence="2" type="ORF">SAMN05421788_106220</name>
</gene>
<reference evidence="3" key="1">
    <citation type="submission" date="2017-01" db="EMBL/GenBank/DDBJ databases">
        <authorList>
            <person name="Varghese N."/>
            <person name="Submissions S."/>
        </authorList>
    </citation>
    <scope>NUCLEOTIDE SEQUENCE [LARGE SCALE GENOMIC DNA]</scope>
    <source>
        <strain evidence="3">DSM 21054</strain>
    </source>
</reference>
<name>A0A1N7QQ14_9BACT</name>